<comment type="similarity">
    <text evidence="2 5">Belongs to the sulfotransferase 1 family.</text>
</comment>
<dbReference type="GeneTree" id="ENSGT00940000157101"/>
<dbReference type="AlphaFoldDB" id="A0A670K8Q4"/>
<accession>A0A670K8Q4</accession>
<proteinExistence type="inferred from homology"/>
<evidence type="ECO:0000313" key="8">
    <source>
        <dbReference type="Proteomes" id="UP000472272"/>
    </source>
</evidence>
<dbReference type="FunFam" id="3.40.50.300:FF:000433">
    <property type="entry name" value="Estrogen sulfotransferase"/>
    <property type="match status" value="1"/>
</dbReference>
<evidence type="ECO:0000256" key="2">
    <source>
        <dbReference type="ARBA" id="ARBA00005771"/>
    </source>
</evidence>
<dbReference type="Ensembl" id="ENSPMRT00000034683.1">
    <property type="protein sequence ID" value="ENSPMRP00000032710.1"/>
    <property type="gene ID" value="ENSPMRG00000021161.1"/>
</dbReference>
<reference evidence="7" key="2">
    <citation type="submission" date="2025-08" db="UniProtKB">
        <authorList>
            <consortium name="Ensembl"/>
        </authorList>
    </citation>
    <scope>IDENTIFICATION</scope>
</reference>
<comment type="subcellular location">
    <subcellularLocation>
        <location evidence="1">Cytoplasm</location>
    </subcellularLocation>
</comment>
<reference evidence="7 8" key="1">
    <citation type="journal article" date="2019" name="Proc. Natl. Acad. Sci. U.S.A.">
        <title>Regulatory changes in pterin and carotenoid genes underlie balanced color polymorphisms in the wall lizard.</title>
        <authorList>
            <person name="Andrade P."/>
            <person name="Pinho C."/>
            <person name="Perez I de Lanuza G."/>
            <person name="Afonso S."/>
            <person name="Brejcha J."/>
            <person name="Rubin C.J."/>
            <person name="Wallerman O."/>
            <person name="Pereira P."/>
            <person name="Sabatino S.J."/>
            <person name="Bellati A."/>
            <person name="Pellitteri-Rosa D."/>
            <person name="Bosakova Z."/>
            <person name="Bunikis I."/>
            <person name="Carretero M.A."/>
            <person name="Feiner N."/>
            <person name="Marsik P."/>
            <person name="Pauperio F."/>
            <person name="Salvi D."/>
            <person name="Soler L."/>
            <person name="While G.M."/>
            <person name="Uller T."/>
            <person name="Font E."/>
            <person name="Andersson L."/>
            <person name="Carneiro M."/>
        </authorList>
    </citation>
    <scope>NUCLEOTIDE SEQUENCE</scope>
</reference>
<dbReference type="InterPro" id="IPR000863">
    <property type="entry name" value="Sulfotransferase_dom"/>
</dbReference>
<evidence type="ECO:0000259" key="6">
    <source>
        <dbReference type="Pfam" id="PF00685"/>
    </source>
</evidence>
<evidence type="ECO:0000256" key="4">
    <source>
        <dbReference type="ARBA" id="ARBA00022679"/>
    </source>
</evidence>
<keyword evidence="3" id="KW-0963">Cytoplasm</keyword>
<dbReference type="Gene3D" id="3.40.50.300">
    <property type="entry name" value="P-loop containing nucleotide triphosphate hydrolases"/>
    <property type="match status" value="1"/>
</dbReference>
<dbReference type="PANTHER" id="PTHR11783">
    <property type="entry name" value="SULFOTRANSFERASE SULT"/>
    <property type="match status" value="1"/>
</dbReference>
<dbReference type="Pfam" id="PF00685">
    <property type="entry name" value="Sulfotransfer_1"/>
    <property type="match status" value="1"/>
</dbReference>
<gene>
    <name evidence="7" type="primary">LOC114608025</name>
</gene>
<keyword evidence="4 5" id="KW-0808">Transferase</keyword>
<dbReference type="InterPro" id="IPR027417">
    <property type="entry name" value="P-loop_NTPase"/>
</dbReference>
<evidence type="ECO:0000313" key="7">
    <source>
        <dbReference type="Ensembl" id="ENSPMRP00000032710.1"/>
    </source>
</evidence>
<dbReference type="EC" id="2.8.2.-" evidence="5"/>
<evidence type="ECO:0000256" key="1">
    <source>
        <dbReference type="ARBA" id="ARBA00004496"/>
    </source>
</evidence>
<protein>
    <recommendedName>
        <fullName evidence="5">Sulfotransferase</fullName>
        <ecNumber evidence="5">2.8.2.-</ecNumber>
    </recommendedName>
</protein>
<keyword evidence="8" id="KW-1185">Reference proteome</keyword>
<organism evidence="7 8">
    <name type="scientific">Podarcis muralis</name>
    <name type="common">Wall lizard</name>
    <name type="synonym">Lacerta muralis</name>
    <dbReference type="NCBI Taxonomy" id="64176"/>
    <lineage>
        <taxon>Eukaryota</taxon>
        <taxon>Metazoa</taxon>
        <taxon>Chordata</taxon>
        <taxon>Craniata</taxon>
        <taxon>Vertebrata</taxon>
        <taxon>Euteleostomi</taxon>
        <taxon>Lepidosauria</taxon>
        <taxon>Squamata</taxon>
        <taxon>Bifurcata</taxon>
        <taxon>Unidentata</taxon>
        <taxon>Episquamata</taxon>
        <taxon>Laterata</taxon>
        <taxon>Lacertibaenia</taxon>
        <taxon>Lacertidae</taxon>
        <taxon>Podarcis</taxon>
    </lineage>
</organism>
<reference evidence="7" key="3">
    <citation type="submission" date="2025-09" db="UniProtKB">
        <authorList>
            <consortium name="Ensembl"/>
        </authorList>
    </citation>
    <scope>IDENTIFICATION</scope>
</reference>
<evidence type="ECO:0000256" key="3">
    <source>
        <dbReference type="ARBA" id="ARBA00022490"/>
    </source>
</evidence>
<sequence>MAIKGSLNSNFRKVLAVCPPPALKQTQPGTLLSQKKYTLSGSWAAQKARERQKEERIKTGVKLTGFFQVMDHKTGWEGMEPIKRTELVDVDGIPLLKNTADNWQRLWAFKARPDDLLICTYPKAGTTWIQEIVSMIQHRGDPQKCDQVPIHQRIPLIDMFPPKHFPRGQLSPSGVSGLEQAETIPSPRTLKSHLPVQLLSPSFWEQNCKIIYVARNAKDNAVSYFHFYHMNKGLPEPGNWDEFLENFLAGKLVWGSWFDHVCGWWEAKDRHPILYLFYEDMKEDPAREIRKVAQFLGLQLPDPVVNQIVQHTMFENMKLNPMTNYSSIPSLIFDQTVSPFMRKGTVGDWKEHFTVAQSERFDDACERLLGGSNLIFRTQL</sequence>
<dbReference type="GO" id="GO:0005737">
    <property type="term" value="C:cytoplasm"/>
    <property type="evidence" value="ECO:0007669"/>
    <property type="project" value="UniProtKB-SubCell"/>
</dbReference>
<dbReference type="Proteomes" id="UP000472272">
    <property type="component" value="Chromosome 13"/>
</dbReference>
<name>A0A670K8Q4_PODMU</name>
<feature type="domain" description="Sulfotransferase" evidence="6">
    <location>
        <begin position="113"/>
        <end position="372"/>
    </location>
</feature>
<dbReference type="SUPFAM" id="SSF52540">
    <property type="entry name" value="P-loop containing nucleoside triphosphate hydrolases"/>
    <property type="match status" value="1"/>
</dbReference>
<dbReference type="GO" id="GO:0008146">
    <property type="term" value="F:sulfotransferase activity"/>
    <property type="evidence" value="ECO:0007669"/>
    <property type="project" value="InterPro"/>
</dbReference>
<evidence type="ECO:0000256" key="5">
    <source>
        <dbReference type="RuleBase" id="RU361155"/>
    </source>
</evidence>